<dbReference type="STRING" id="610130.Closa_0210"/>
<dbReference type="Proteomes" id="UP000001662">
    <property type="component" value="Chromosome"/>
</dbReference>
<dbReference type="AlphaFoldDB" id="D9R1V9"/>
<evidence type="ECO:0000313" key="1">
    <source>
        <dbReference type="EMBL" id="ADL02850.1"/>
    </source>
</evidence>
<dbReference type="EMBL" id="CP002109">
    <property type="protein sequence ID" value="ADL02850.1"/>
    <property type="molecule type" value="Genomic_DNA"/>
</dbReference>
<gene>
    <name evidence="1" type="ordered locus">Closa_0210</name>
</gene>
<evidence type="ECO:0000313" key="2">
    <source>
        <dbReference type="Proteomes" id="UP000001662"/>
    </source>
</evidence>
<name>D9R1V9_LACSW</name>
<accession>D9R1V9</accession>
<dbReference type="eggNOG" id="ENOG502ZG10">
    <property type="taxonomic scope" value="Bacteria"/>
</dbReference>
<keyword evidence="2" id="KW-1185">Reference proteome</keyword>
<sequence>MIFLMNKNFTQAYGCYTHFFTMELGGANIKKKNKSSQSYLASEDKEVSKQKYKHKISKADERSLWAIYNYYASCISFSLYPYNYSIFPQITFENKLENNTINKHLKKEDE</sequence>
<dbReference type="PaxDb" id="610130-Closa_0210"/>
<protein>
    <submittedName>
        <fullName evidence="1">Uncharacterized protein</fullName>
    </submittedName>
</protein>
<dbReference type="KEGG" id="csh:Closa_0210"/>
<organism evidence="1 2">
    <name type="scientific">Lacrimispora saccharolytica (strain ATCC 35040 / DSM 2544 / NRCC 2533 / WM1)</name>
    <name type="common">Clostridium saccharolyticum</name>
    <dbReference type="NCBI Taxonomy" id="610130"/>
    <lineage>
        <taxon>Bacteria</taxon>
        <taxon>Bacillati</taxon>
        <taxon>Bacillota</taxon>
        <taxon>Clostridia</taxon>
        <taxon>Lachnospirales</taxon>
        <taxon>Lachnospiraceae</taxon>
        <taxon>Lacrimispora</taxon>
    </lineage>
</organism>
<reference evidence="1" key="1">
    <citation type="submission" date="2010-07" db="EMBL/GenBank/DDBJ databases">
        <title>Complete sequence of Clostridium saccharolyticum WM1.</title>
        <authorList>
            <consortium name="US DOE Joint Genome Institute"/>
            <person name="Lucas S."/>
            <person name="Copeland A."/>
            <person name="Lapidus A."/>
            <person name="Cheng J.-F."/>
            <person name="Bruce D."/>
            <person name="Goodwin L."/>
            <person name="Pitluck S."/>
            <person name="Chertkov O."/>
            <person name="Detter J.C."/>
            <person name="Han C."/>
            <person name="Tapia R."/>
            <person name="Land M."/>
            <person name="Hauser L."/>
            <person name="Chang Y.-J."/>
            <person name="Jeffries C."/>
            <person name="Kyrpides N."/>
            <person name="Ivanova N."/>
            <person name="Mikhailova N."/>
            <person name="Mouttaki H."/>
            <person name="Lin L."/>
            <person name="Zhou J."/>
            <person name="Hemme C.L."/>
            <person name="Woyke T."/>
        </authorList>
    </citation>
    <scope>NUCLEOTIDE SEQUENCE [LARGE SCALE GENOMIC DNA]</scope>
    <source>
        <strain evidence="1">WM1</strain>
    </source>
</reference>
<dbReference type="HOGENOM" id="CLU_2166645_0_0_9"/>
<proteinExistence type="predicted"/>